<protein>
    <submittedName>
        <fullName evidence="2">Uncharacterized protein</fullName>
    </submittedName>
</protein>
<reference evidence="2" key="3">
    <citation type="submission" date="2025-09" db="UniProtKB">
        <authorList>
            <consortium name="Ensembl"/>
        </authorList>
    </citation>
    <scope>IDENTIFICATION</scope>
</reference>
<accession>A0A670IW61</accession>
<dbReference type="GO" id="GO:0000492">
    <property type="term" value="P:box C/D snoRNP assembly"/>
    <property type="evidence" value="ECO:0007669"/>
    <property type="project" value="InterPro"/>
</dbReference>
<dbReference type="InterPro" id="IPR027921">
    <property type="entry name" value="NOPCHAP1"/>
</dbReference>
<gene>
    <name evidence="2" type="primary">NOPCHAP1</name>
</gene>
<dbReference type="Proteomes" id="UP000472272">
    <property type="component" value="Chromosome 10"/>
</dbReference>
<proteinExistence type="predicted"/>
<organism evidence="2 3">
    <name type="scientific">Podarcis muralis</name>
    <name type="common">Wall lizard</name>
    <name type="synonym">Lacerta muralis</name>
    <dbReference type="NCBI Taxonomy" id="64176"/>
    <lineage>
        <taxon>Eukaryota</taxon>
        <taxon>Metazoa</taxon>
        <taxon>Chordata</taxon>
        <taxon>Craniata</taxon>
        <taxon>Vertebrata</taxon>
        <taxon>Euteleostomi</taxon>
        <taxon>Lepidosauria</taxon>
        <taxon>Squamata</taxon>
        <taxon>Bifurcata</taxon>
        <taxon>Unidentata</taxon>
        <taxon>Episquamata</taxon>
        <taxon>Laterata</taxon>
        <taxon>Lacertibaenia</taxon>
        <taxon>Lacertidae</taxon>
        <taxon>Podarcis</taxon>
    </lineage>
</organism>
<evidence type="ECO:0000313" key="3">
    <source>
        <dbReference type="Proteomes" id="UP000472272"/>
    </source>
</evidence>
<dbReference type="GeneTree" id="ENSGT00940000165155"/>
<dbReference type="PANTHER" id="PTHR28674:SF1">
    <property type="entry name" value="NOP PROTEIN CHAPERONE 1"/>
    <property type="match status" value="1"/>
</dbReference>
<evidence type="ECO:0000313" key="2">
    <source>
        <dbReference type="Ensembl" id="ENSPMRP00000016200.1"/>
    </source>
</evidence>
<reference evidence="2" key="2">
    <citation type="submission" date="2025-08" db="UniProtKB">
        <authorList>
            <consortium name="Ensembl"/>
        </authorList>
    </citation>
    <scope>IDENTIFICATION</scope>
</reference>
<dbReference type="Pfam" id="PF15370">
    <property type="entry name" value="NOPCHAP1"/>
    <property type="match status" value="1"/>
</dbReference>
<dbReference type="Ensembl" id="ENSPMRT00000017295.1">
    <property type="protein sequence ID" value="ENSPMRP00000016200.1"/>
    <property type="gene ID" value="ENSPMRG00000010825.1"/>
</dbReference>
<evidence type="ECO:0000256" key="1">
    <source>
        <dbReference type="SAM" id="MobiDB-lite"/>
    </source>
</evidence>
<dbReference type="AlphaFoldDB" id="A0A670IW61"/>
<dbReference type="GO" id="GO:0062064">
    <property type="term" value="F:box C/D methylation guide snoRNP complex binding"/>
    <property type="evidence" value="ECO:0007669"/>
    <property type="project" value="TreeGrafter"/>
</dbReference>
<feature type="region of interest" description="Disordered" evidence="1">
    <location>
        <begin position="105"/>
        <end position="157"/>
    </location>
</feature>
<feature type="compositionally biased region" description="Acidic residues" evidence="1">
    <location>
        <begin position="109"/>
        <end position="128"/>
    </location>
</feature>
<feature type="compositionally biased region" description="Basic and acidic residues" evidence="1">
    <location>
        <begin position="142"/>
        <end position="157"/>
    </location>
</feature>
<dbReference type="OMA" id="HEFDIEH"/>
<dbReference type="PANTHER" id="PTHR28674">
    <property type="entry name" value="SIMILAR TO DNA SEGMENT, CHR 10, WAYNE STATE UNIVERSITY 102,-EXPRESSED"/>
    <property type="match status" value="1"/>
</dbReference>
<keyword evidence="3" id="KW-1185">Reference proteome</keyword>
<name>A0A670IW61_PODMU</name>
<dbReference type="OrthoDB" id="1112980at2759"/>
<sequence>MALSGDGAAPAVSRELLSAGSGGGIHETLLLNSKHAKKKAMGLQTVRLPRSNLLDRVQNFLPQMANANDELRREMESTPVQEFDIEHVDASVENVIEMNVALVELNSSDTEEEDSGSEDDSESEDSSVCEEVTVDNIKFPKPKGEGRIEILDPRSTE</sequence>
<reference evidence="2 3" key="1">
    <citation type="journal article" date="2019" name="Proc. Natl. Acad. Sci. U.S.A.">
        <title>Regulatory changes in pterin and carotenoid genes underlie balanced color polymorphisms in the wall lizard.</title>
        <authorList>
            <person name="Andrade P."/>
            <person name="Pinho C."/>
            <person name="Perez I de Lanuza G."/>
            <person name="Afonso S."/>
            <person name="Brejcha J."/>
            <person name="Rubin C.J."/>
            <person name="Wallerman O."/>
            <person name="Pereira P."/>
            <person name="Sabatino S.J."/>
            <person name="Bellati A."/>
            <person name="Pellitteri-Rosa D."/>
            <person name="Bosakova Z."/>
            <person name="Bunikis I."/>
            <person name="Carretero M.A."/>
            <person name="Feiner N."/>
            <person name="Marsik P."/>
            <person name="Pauperio F."/>
            <person name="Salvi D."/>
            <person name="Soler L."/>
            <person name="While G.M."/>
            <person name="Uller T."/>
            <person name="Font E."/>
            <person name="Andersson L."/>
            <person name="Carneiro M."/>
        </authorList>
    </citation>
    <scope>NUCLEOTIDE SEQUENCE</scope>
</reference>